<evidence type="ECO:0000313" key="2">
    <source>
        <dbReference type="EMBL" id="KAH9595847.1"/>
    </source>
</evidence>
<name>A0A922S6N6_SCHHA</name>
<dbReference type="AlphaFoldDB" id="A0A922S6N6"/>
<dbReference type="RefSeq" id="XP_051074662.1">
    <property type="nucleotide sequence ID" value="XM_051208463.1"/>
</dbReference>
<dbReference type="Pfam" id="PF26215">
    <property type="entry name" value="HTH_animal"/>
    <property type="match status" value="1"/>
</dbReference>
<dbReference type="KEGG" id="shx:MS3_00000867"/>
<reference evidence="2" key="2">
    <citation type="journal article" date="2019" name="Gigascience">
        <title>High-quality Schistosoma haematobium genome achieved by single-molecule and long-range sequencing.</title>
        <authorList>
            <person name="Stroehlein A.J."/>
            <person name="Korhonen P.K."/>
            <person name="Chong T.M."/>
            <person name="Lim Y.L."/>
            <person name="Chan K.G."/>
            <person name="Webster B."/>
            <person name="Rollinson D."/>
            <person name="Brindley P.J."/>
            <person name="Gasser R.B."/>
            <person name="Young N.D."/>
        </authorList>
    </citation>
    <scope>NUCLEOTIDE SEQUENCE</scope>
</reference>
<dbReference type="PANTHER" id="PTHR21301:SF11">
    <property type="entry name" value="GIY-YIG DOMAIN-CONTAINING PROTEIN"/>
    <property type="match status" value="1"/>
</dbReference>
<proteinExistence type="predicted"/>
<dbReference type="CDD" id="cd00304">
    <property type="entry name" value="RT_like"/>
    <property type="match status" value="1"/>
</dbReference>
<keyword evidence="3" id="KW-1185">Reference proteome</keyword>
<reference evidence="2" key="4">
    <citation type="journal article" date="2022" name="PLoS Pathog.">
        <title>Chromosome-level genome of Schistosoma haematobium underpins genome-wide explorations of molecular variation.</title>
        <authorList>
            <person name="Stroehlein A.J."/>
            <person name="Korhonen P.K."/>
            <person name="Lee V.V."/>
            <person name="Ralph S.A."/>
            <person name="Mentink-Kane M."/>
            <person name="You H."/>
            <person name="McManus D.P."/>
            <person name="Tchuente L.T."/>
            <person name="Stothard J.R."/>
            <person name="Kaur P."/>
            <person name="Dudchenko O."/>
            <person name="Aiden E.L."/>
            <person name="Yang B."/>
            <person name="Yang H."/>
            <person name="Emery A.M."/>
            <person name="Webster B.L."/>
            <person name="Brindley P.J."/>
            <person name="Rollinson D."/>
            <person name="Chang B.C.H."/>
            <person name="Gasser R.B."/>
            <person name="Young N.D."/>
        </authorList>
    </citation>
    <scope>NUCLEOTIDE SEQUENCE</scope>
</reference>
<evidence type="ECO:0000313" key="3">
    <source>
        <dbReference type="Proteomes" id="UP000471633"/>
    </source>
</evidence>
<dbReference type="InterPro" id="IPR058912">
    <property type="entry name" value="HTH_animal"/>
</dbReference>
<dbReference type="CTD" id="75576550"/>
<accession>A0A922S6N6</accession>
<reference evidence="2" key="3">
    <citation type="submission" date="2021-06" db="EMBL/GenBank/DDBJ databases">
        <title>Chromosome-level genome assembly for S. haematobium.</title>
        <authorList>
            <person name="Stroehlein A.J."/>
        </authorList>
    </citation>
    <scope>NUCLEOTIDE SEQUENCE</scope>
</reference>
<feature type="domain" description="Helix-turn-helix" evidence="1">
    <location>
        <begin position="100"/>
        <end position="158"/>
    </location>
</feature>
<evidence type="ECO:0000259" key="1">
    <source>
        <dbReference type="Pfam" id="PF26215"/>
    </source>
</evidence>
<comment type="caution">
    <text evidence="2">The sequence shown here is derived from an EMBL/GenBank/DDBJ whole genome shotgun (WGS) entry which is preliminary data.</text>
</comment>
<sequence>MGSAISGLIVEAVMQRLEAAILPVIKPKIWIRYVDNTFVIVKKNKLKNTYKLINNVFDDIKFTMERKSNNKLSFLDVLITRTDTGKLETQVYRKPTNTDQILNYNSNNPRAHKINRVHTLFKRARTHCSTLEARKNEEKYLKGIFQKNGYPINFIKKYQPHAESEPKSRTEINKRIALPYIKGISETSTRLLKTFGIGVAHKPTKSLQSILCKPRDEITKEDKSNIIYKINCAN</sequence>
<dbReference type="PANTHER" id="PTHR21301">
    <property type="entry name" value="REVERSE TRANSCRIPTASE"/>
    <property type="match status" value="1"/>
</dbReference>
<dbReference type="GeneID" id="75576550"/>
<gene>
    <name evidence="2" type="ORF">MS3_00000867</name>
</gene>
<protein>
    <recommendedName>
        <fullName evidence="1">Helix-turn-helix domain-containing protein</fullName>
    </recommendedName>
</protein>
<dbReference type="Proteomes" id="UP000471633">
    <property type="component" value="Unassembled WGS sequence"/>
</dbReference>
<organism evidence="2 3">
    <name type="scientific">Schistosoma haematobium</name>
    <name type="common">Blood fluke</name>
    <dbReference type="NCBI Taxonomy" id="6185"/>
    <lineage>
        <taxon>Eukaryota</taxon>
        <taxon>Metazoa</taxon>
        <taxon>Spiralia</taxon>
        <taxon>Lophotrochozoa</taxon>
        <taxon>Platyhelminthes</taxon>
        <taxon>Trematoda</taxon>
        <taxon>Digenea</taxon>
        <taxon>Strigeidida</taxon>
        <taxon>Schistosomatoidea</taxon>
        <taxon>Schistosomatidae</taxon>
        <taxon>Schistosoma</taxon>
    </lineage>
</organism>
<dbReference type="EMBL" id="AMPZ03000001">
    <property type="protein sequence ID" value="KAH9595847.1"/>
    <property type="molecule type" value="Genomic_DNA"/>
</dbReference>
<reference evidence="2" key="1">
    <citation type="journal article" date="2012" name="Nat. Genet.">
        <title>Whole-genome sequence of Schistosoma haematobium.</title>
        <authorList>
            <person name="Young N.D."/>
            <person name="Jex A.R."/>
            <person name="Li B."/>
            <person name="Liu S."/>
            <person name="Yang L."/>
            <person name="Xiong Z."/>
            <person name="Li Y."/>
            <person name="Cantacessi C."/>
            <person name="Hall R.S."/>
            <person name="Xu X."/>
            <person name="Chen F."/>
            <person name="Wu X."/>
            <person name="Zerlotini A."/>
            <person name="Oliveira G."/>
            <person name="Hofmann A."/>
            <person name="Zhang G."/>
            <person name="Fang X."/>
            <person name="Kang Y."/>
            <person name="Campbell B.E."/>
            <person name="Loukas A."/>
            <person name="Ranganathan S."/>
            <person name="Rollinson D."/>
            <person name="Rinaldi G."/>
            <person name="Brindley P.J."/>
            <person name="Yang H."/>
            <person name="Wang J."/>
            <person name="Wang J."/>
            <person name="Gasser R.B."/>
        </authorList>
    </citation>
    <scope>NUCLEOTIDE SEQUENCE</scope>
</reference>